<dbReference type="InterPro" id="IPR008280">
    <property type="entry name" value="Tub_FtsZ_C"/>
</dbReference>
<organism evidence="10 11">
    <name type="scientific">Candidatus Fimimonas gallinarum</name>
    <dbReference type="NCBI Taxonomy" id="2840821"/>
    <lineage>
        <taxon>Bacteria</taxon>
        <taxon>Pseudomonadati</taxon>
        <taxon>Myxococcota</taxon>
        <taxon>Myxococcia</taxon>
        <taxon>Myxococcales</taxon>
        <taxon>Cystobacterineae</taxon>
        <taxon>Myxococcaceae</taxon>
        <taxon>Myxococcaceae incertae sedis</taxon>
        <taxon>Candidatus Fimimonas</taxon>
    </lineage>
</organism>
<gene>
    <name evidence="4 10" type="primary">ftsZ</name>
    <name evidence="10" type="ORF">IAC95_00700</name>
</gene>
<sequence length="398" mass="41702">MEGTNGNIAKILVVGIGGGGGNAVNAMVNENIQEVEFLAMNTDKQALSTVRAKRLAIGEKLTKGLGAGANPEIGRQAAEESRATIQQMLEGADLVFIAAGMGGGTGTGAAPVVAQIARELGILTIAVVTKPFNFEGTRRMKYAEMGIDNLKGNVDALVIVQNEKLNRDKNFSIKDAFTKADEILMQGIRGVTEIVVQNGRINLDLADVQCAMRDSGMAHMGIGEGKGKNKTIDAIRKAVYSPLSETTIQGAANLMINFRGGDDLTLDEVTVGVDLVKQVISPNANVLFGVGFDEEMKDEVRVTLIATGFSGGNDGKAAFFSSEAATQVAADNVKRRAEATAGPATVNPVDMLSQGGATRPAPQPSAFTAQKPVNAPISGTVSVDEDKNIPPFLRKMKG</sequence>
<evidence type="ECO:0000256" key="2">
    <source>
        <dbReference type="ARBA" id="ARBA00022741"/>
    </source>
</evidence>
<accession>A0A9D1E3F1</accession>
<dbReference type="Pfam" id="PF00091">
    <property type="entry name" value="Tubulin"/>
    <property type="match status" value="1"/>
</dbReference>
<evidence type="ECO:0000313" key="10">
    <source>
        <dbReference type="EMBL" id="HIR65399.1"/>
    </source>
</evidence>
<feature type="binding site" evidence="4">
    <location>
        <position position="181"/>
    </location>
    <ligand>
        <name>GTP</name>
        <dbReference type="ChEBI" id="CHEBI:37565"/>
    </ligand>
</feature>
<dbReference type="GO" id="GO:0003924">
    <property type="term" value="F:GTPase activity"/>
    <property type="evidence" value="ECO:0007669"/>
    <property type="project" value="UniProtKB-UniRule"/>
</dbReference>
<dbReference type="SMART" id="SM00864">
    <property type="entry name" value="Tubulin"/>
    <property type="match status" value="1"/>
</dbReference>
<dbReference type="InterPro" id="IPR000158">
    <property type="entry name" value="Cell_div_FtsZ"/>
</dbReference>
<dbReference type="PROSITE" id="PS01134">
    <property type="entry name" value="FTSZ_1"/>
    <property type="match status" value="1"/>
</dbReference>
<dbReference type="InterPro" id="IPR045061">
    <property type="entry name" value="FtsZ/CetZ"/>
</dbReference>
<evidence type="ECO:0000313" key="11">
    <source>
        <dbReference type="Proteomes" id="UP000824200"/>
    </source>
</evidence>
<proteinExistence type="inferred from homology"/>
<dbReference type="FunFam" id="3.40.50.1440:FF:000001">
    <property type="entry name" value="Cell division protein FtsZ"/>
    <property type="match status" value="1"/>
</dbReference>
<protein>
    <recommendedName>
        <fullName evidence="4 5">Cell division protein FtsZ</fullName>
    </recommendedName>
</protein>
<keyword evidence="4 6" id="KW-0131">Cell cycle</keyword>
<dbReference type="GO" id="GO:0032153">
    <property type="term" value="C:cell division site"/>
    <property type="evidence" value="ECO:0007669"/>
    <property type="project" value="UniProtKB-UniRule"/>
</dbReference>
<dbReference type="Proteomes" id="UP000824200">
    <property type="component" value="Unassembled WGS sequence"/>
</dbReference>
<reference evidence="10" key="1">
    <citation type="submission" date="2020-10" db="EMBL/GenBank/DDBJ databases">
        <authorList>
            <person name="Gilroy R."/>
        </authorList>
    </citation>
    <scope>NUCLEOTIDE SEQUENCE</scope>
    <source>
        <strain evidence="10">CHK121-14286</strain>
    </source>
</reference>
<keyword evidence="4" id="KW-0963">Cytoplasm</keyword>
<dbReference type="InterPro" id="IPR003008">
    <property type="entry name" value="Tubulin_FtsZ_GTPase"/>
</dbReference>
<evidence type="ECO:0000259" key="9">
    <source>
        <dbReference type="SMART" id="SM00865"/>
    </source>
</evidence>
<dbReference type="AlphaFoldDB" id="A0A9D1E3F1"/>
<dbReference type="PANTHER" id="PTHR30314">
    <property type="entry name" value="CELL DIVISION PROTEIN FTSZ-RELATED"/>
    <property type="match status" value="1"/>
</dbReference>
<dbReference type="GO" id="GO:0051258">
    <property type="term" value="P:protein polymerization"/>
    <property type="evidence" value="ECO:0007669"/>
    <property type="project" value="UniProtKB-UniRule"/>
</dbReference>
<dbReference type="NCBIfam" id="TIGR00065">
    <property type="entry name" value="ftsZ"/>
    <property type="match status" value="1"/>
</dbReference>
<comment type="subcellular location">
    <subcellularLocation>
        <location evidence="4">Cytoplasm</location>
    </subcellularLocation>
    <text evidence="4">Assembles at midcell at the inner surface of the cytoplasmic membrane.</text>
</comment>
<evidence type="ECO:0000256" key="5">
    <source>
        <dbReference type="NCBIfam" id="TIGR00065"/>
    </source>
</evidence>
<dbReference type="SUPFAM" id="SSF55307">
    <property type="entry name" value="Tubulin C-terminal domain-like"/>
    <property type="match status" value="1"/>
</dbReference>
<evidence type="ECO:0000256" key="3">
    <source>
        <dbReference type="ARBA" id="ARBA00023134"/>
    </source>
</evidence>
<dbReference type="GO" id="GO:0005737">
    <property type="term" value="C:cytoplasm"/>
    <property type="evidence" value="ECO:0007669"/>
    <property type="project" value="UniProtKB-SubCell"/>
</dbReference>
<dbReference type="InterPro" id="IPR024757">
    <property type="entry name" value="FtsZ_C"/>
</dbReference>
<dbReference type="CDD" id="cd02201">
    <property type="entry name" value="FtsZ_type1"/>
    <property type="match status" value="1"/>
</dbReference>
<feature type="binding site" evidence="4">
    <location>
        <begin position="18"/>
        <end position="22"/>
    </location>
    <ligand>
        <name>GTP</name>
        <dbReference type="ChEBI" id="CHEBI:37565"/>
    </ligand>
</feature>
<feature type="region of interest" description="Disordered" evidence="7">
    <location>
        <begin position="338"/>
        <end position="371"/>
    </location>
</feature>
<keyword evidence="3 4" id="KW-0342">GTP-binding</keyword>
<dbReference type="PRINTS" id="PR00423">
    <property type="entry name" value="CELLDVISFTSZ"/>
</dbReference>
<keyword evidence="4 6" id="KW-0132">Cell division</keyword>
<evidence type="ECO:0000256" key="1">
    <source>
        <dbReference type="ARBA" id="ARBA00009690"/>
    </source>
</evidence>
<evidence type="ECO:0000259" key="8">
    <source>
        <dbReference type="SMART" id="SM00864"/>
    </source>
</evidence>
<dbReference type="InterPro" id="IPR020805">
    <property type="entry name" value="Cell_div_FtsZ_CS"/>
</dbReference>
<dbReference type="GO" id="GO:0000917">
    <property type="term" value="P:division septum assembly"/>
    <property type="evidence" value="ECO:0007669"/>
    <property type="project" value="UniProtKB-KW"/>
</dbReference>
<dbReference type="Gene3D" id="3.40.50.1440">
    <property type="entry name" value="Tubulin/FtsZ, GTPase domain"/>
    <property type="match status" value="1"/>
</dbReference>
<dbReference type="Pfam" id="PF12327">
    <property type="entry name" value="FtsZ_C"/>
    <property type="match status" value="1"/>
</dbReference>
<dbReference type="SUPFAM" id="SSF52490">
    <property type="entry name" value="Tubulin nucleotide-binding domain-like"/>
    <property type="match status" value="1"/>
</dbReference>
<feature type="binding site" evidence="4">
    <location>
        <position position="139"/>
    </location>
    <ligand>
        <name>GTP</name>
        <dbReference type="ChEBI" id="CHEBI:37565"/>
    </ligand>
</feature>
<dbReference type="PANTHER" id="PTHR30314:SF3">
    <property type="entry name" value="MITOCHONDRIAL DIVISION PROTEIN FSZA"/>
    <property type="match status" value="1"/>
</dbReference>
<dbReference type="SMART" id="SM00865">
    <property type="entry name" value="Tubulin_C"/>
    <property type="match status" value="1"/>
</dbReference>
<feature type="binding site" evidence="4">
    <location>
        <position position="135"/>
    </location>
    <ligand>
        <name>GTP</name>
        <dbReference type="ChEBI" id="CHEBI:37565"/>
    </ligand>
</feature>
<name>A0A9D1E3F1_9BACT</name>
<dbReference type="EMBL" id="DVHL01000008">
    <property type="protein sequence ID" value="HIR65399.1"/>
    <property type="molecule type" value="Genomic_DNA"/>
</dbReference>
<dbReference type="HAMAP" id="MF_00909">
    <property type="entry name" value="FtsZ"/>
    <property type="match status" value="1"/>
</dbReference>
<evidence type="ECO:0000256" key="4">
    <source>
        <dbReference type="HAMAP-Rule" id="MF_00909"/>
    </source>
</evidence>
<dbReference type="GO" id="GO:0005525">
    <property type="term" value="F:GTP binding"/>
    <property type="evidence" value="ECO:0007669"/>
    <property type="project" value="UniProtKB-UniRule"/>
</dbReference>
<keyword evidence="4 6" id="KW-0717">Septation</keyword>
<feature type="domain" description="Tubulin/FtsZ 2-layer sandwich" evidence="9">
    <location>
        <begin position="201"/>
        <end position="318"/>
    </location>
</feature>
<feature type="domain" description="Tubulin/FtsZ GTPase" evidence="8">
    <location>
        <begin position="10"/>
        <end position="199"/>
    </location>
</feature>
<dbReference type="PROSITE" id="PS01135">
    <property type="entry name" value="FTSZ_2"/>
    <property type="match status" value="1"/>
</dbReference>
<comment type="similarity">
    <text evidence="1 4 6">Belongs to the FtsZ family.</text>
</comment>
<evidence type="ECO:0000256" key="6">
    <source>
        <dbReference type="RuleBase" id="RU000631"/>
    </source>
</evidence>
<reference evidence="10" key="2">
    <citation type="journal article" date="2021" name="PeerJ">
        <title>Extensive microbial diversity within the chicken gut microbiome revealed by metagenomics and culture.</title>
        <authorList>
            <person name="Gilroy R."/>
            <person name="Ravi A."/>
            <person name="Getino M."/>
            <person name="Pursley I."/>
            <person name="Horton D.L."/>
            <person name="Alikhan N.F."/>
            <person name="Baker D."/>
            <person name="Gharbi K."/>
            <person name="Hall N."/>
            <person name="Watson M."/>
            <person name="Adriaenssens E.M."/>
            <person name="Foster-Nyarko E."/>
            <person name="Jarju S."/>
            <person name="Secka A."/>
            <person name="Antonio M."/>
            <person name="Oren A."/>
            <person name="Chaudhuri R.R."/>
            <person name="La Ragione R."/>
            <person name="Hildebrand F."/>
            <person name="Pallen M.J."/>
        </authorList>
    </citation>
    <scope>NUCLEOTIDE SEQUENCE</scope>
    <source>
        <strain evidence="10">CHK121-14286</strain>
    </source>
</reference>
<dbReference type="InterPro" id="IPR036525">
    <property type="entry name" value="Tubulin/FtsZ_GTPase_sf"/>
</dbReference>
<evidence type="ECO:0000256" key="7">
    <source>
        <dbReference type="SAM" id="MobiDB-lite"/>
    </source>
</evidence>
<keyword evidence="2 4" id="KW-0547">Nucleotide-binding</keyword>
<comment type="subunit">
    <text evidence="4">Homodimer. Polymerizes to form a dynamic ring structure in a strictly GTP-dependent manner. Interacts directly with several other division proteins.</text>
</comment>
<comment type="caution">
    <text evidence="10">The sequence shown here is derived from an EMBL/GenBank/DDBJ whole genome shotgun (WGS) entry which is preliminary data.</text>
</comment>
<comment type="function">
    <text evidence="4 6">Essential cell division protein that forms a contractile ring structure (Z ring) at the future cell division site. The regulation of the ring assembly controls the timing and the location of cell division. One of the functions of the FtsZ ring is to recruit other cell division proteins to the septum to produce a new cell wall between the dividing cells. Binds GTP and shows GTPase activity.</text>
</comment>
<dbReference type="InterPro" id="IPR018316">
    <property type="entry name" value="Tubulin/FtsZ_2-layer-sand-dom"/>
</dbReference>
<feature type="binding site" evidence="4">
    <location>
        <begin position="104"/>
        <end position="106"/>
    </location>
    <ligand>
        <name>GTP</name>
        <dbReference type="ChEBI" id="CHEBI:37565"/>
    </ligand>
</feature>
<dbReference type="GO" id="GO:0043093">
    <property type="term" value="P:FtsZ-dependent cytokinesis"/>
    <property type="evidence" value="ECO:0007669"/>
    <property type="project" value="UniProtKB-UniRule"/>
</dbReference>